<dbReference type="RefSeq" id="XP_011025643.1">
    <property type="nucleotide sequence ID" value="XM_011027341.1"/>
</dbReference>
<gene>
    <name evidence="2" type="primary">LOC105126471</name>
</gene>
<reference evidence="2" key="1">
    <citation type="submission" date="2025-08" db="UniProtKB">
        <authorList>
            <consortium name="RefSeq"/>
        </authorList>
    </citation>
    <scope>IDENTIFICATION</scope>
</reference>
<evidence type="ECO:0000313" key="2">
    <source>
        <dbReference type="RefSeq" id="XP_011025643.1"/>
    </source>
</evidence>
<proteinExistence type="predicted"/>
<dbReference type="PANTHER" id="PTHR47150:SF7">
    <property type="entry name" value="NUCLEASE"/>
    <property type="match status" value="1"/>
</dbReference>
<name>A0AAJ6XNP2_POPEU</name>
<keyword evidence="1" id="KW-1185">Reference proteome</keyword>
<dbReference type="GeneID" id="105126471"/>
<accession>A0AAJ6XNP2</accession>
<dbReference type="InterPro" id="IPR006912">
    <property type="entry name" value="Harbinger_derived_prot"/>
</dbReference>
<protein>
    <submittedName>
        <fullName evidence="2">Uncharacterized protein LOC105126471</fullName>
    </submittedName>
</protein>
<dbReference type="PANTHER" id="PTHR47150">
    <property type="entry name" value="OS12G0169200 PROTEIN"/>
    <property type="match status" value="1"/>
</dbReference>
<feature type="non-terminal residue" evidence="2">
    <location>
        <position position="1"/>
    </location>
</feature>
<evidence type="ECO:0000313" key="1">
    <source>
        <dbReference type="Proteomes" id="UP000694918"/>
    </source>
</evidence>
<dbReference type="Proteomes" id="UP000694918">
    <property type="component" value="Unplaced"/>
</dbReference>
<dbReference type="KEGG" id="peu:105126471"/>
<dbReference type="Pfam" id="PF04827">
    <property type="entry name" value="Plant_tran"/>
    <property type="match status" value="2"/>
</dbReference>
<sequence>DAFDFDDDTPVLAFQVVTAVVAEEESNNQGRRTRYRGSISGHNVVNRNRKEGELRLYNDYFAENPKFTESQFRRRFRMSRRLFLRIANAVEAHNSYFKQRTDALGVLGLSCLQKITAAHRILAYGIPADLADEYLRIGETTAIESLRAFVKAIVEVFGDWYLKAPNETDICRLLSIGEQRGFPGMLGSIDCRTAPVNYTINGHEYTMGYYLADGIYPNWSTFVKTILRPLGAKRKYFASKQESARKDVERAFGVLQSRFAIVRGPVRYWDEETLAYIMKACIIMHNMIIEDEGAMNLGFDHEHEVNSFISVSHCEIPELHDFLQTHNRIRDRATSSQLQEDLIEHLWEQYGNE</sequence>
<organism evidence="1 2">
    <name type="scientific">Populus euphratica</name>
    <name type="common">Euphrates poplar</name>
    <dbReference type="NCBI Taxonomy" id="75702"/>
    <lineage>
        <taxon>Eukaryota</taxon>
        <taxon>Viridiplantae</taxon>
        <taxon>Streptophyta</taxon>
        <taxon>Embryophyta</taxon>
        <taxon>Tracheophyta</taxon>
        <taxon>Spermatophyta</taxon>
        <taxon>Magnoliopsida</taxon>
        <taxon>eudicotyledons</taxon>
        <taxon>Gunneridae</taxon>
        <taxon>Pentapetalae</taxon>
        <taxon>rosids</taxon>
        <taxon>fabids</taxon>
        <taxon>Malpighiales</taxon>
        <taxon>Salicaceae</taxon>
        <taxon>Saliceae</taxon>
        <taxon>Populus</taxon>
    </lineage>
</organism>
<dbReference type="AlphaFoldDB" id="A0AAJ6XNP2"/>